<dbReference type="PANTHER" id="PTHR21089:SF1">
    <property type="entry name" value="BIFUNCTIONAL 3-DEHYDROQUINATE DEHYDRATASE_SHIKIMATE DEHYDROGENASE, CHLOROPLASTIC"/>
    <property type="match status" value="1"/>
</dbReference>
<dbReference type="Gene3D" id="3.40.50.10860">
    <property type="entry name" value="Leucine Dehydrogenase, chain A, domain 1"/>
    <property type="match status" value="1"/>
</dbReference>
<keyword evidence="3 8" id="KW-0028">Amino-acid biosynthesis</keyword>
<comment type="pathway">
    <text evidence="1 8">Metabolic intermediate biosynthesis; chorismate biosynthesis; chorismate from D-erythrose 4-phosphate and phosphoenolpyruvate: step 4/7.</text>
</comment>
<comment type="function">
    <text evidence="8">Involved in the biosynthesis of the chorismate, which leads to the biosynthesis of aromatic amino acids. Catalyzes the reversible NADPH linked reduction of 3-dehydroshikimate (DHSA) to yield shikimate (SA).</text>
</comment>
<feature type="binding site" evidence="8">
    <location>
        <position position="249"/>
    </location>
    <ligand>
        <name>shikimate</name>
        <dbReference type="ChEBI" id="CHEBI:36208"/>
    </ligand>
</feature>
<evidence type="ECO:0000259" key="11">
    <source>
        <dbReference type="Pfam" id="PF08501"/>
    </source>
</evidence>
<dbReference type="InterPro" id="IPR022893">
    <property type="entry name" value="Shikimate_DH_fam"/>
</dbReference>
<evidence type="ECO:0000256" key="6">
    <source>
        <dbReference type="ARBA" id="ARBA00023141"/>
    </source>
</evidence>
<evidence type="ECO:0000256" key="2">
    <source>
        <dbReference type="ARBA" id="ARBA00012962"/>
    </source>
</evidence>
<keyword evidence="6 8" id="KW-0057">Aromatic amino acid biosynthesis</keyword>
<feature type="binding site" evidence="8">
    <location>
        <begin position="134"/>
        <end position="138"/>
    </location>
    <ligand>
        <name>NADP(+)</name>
        <dbReference type="ChEBI" id="CHEBI:58349"/>
    </ligand>
</feature>
<name>A0ABS5F678_9PROT</name>
<dbReference type="Gene3D" id="3.40.50.720">
    <property type="entry name" value="NAD(P)-binding Rossmann-like Domain"/>
    <property type="match status" value="1"/>
</dbReference>
<dbReference type="NCBIfam" id="TIGR00507">
    <property type="entry name" value="aroE"/>
    <property type="match status" value="1"/>
</dbReference>
<comment type="caution">
    <text evidence="8">Lacks conserved residue(s) required for the propagation of feature annotation.</text>
</comment>
<feature type="region of interest" description="Disordered" evidence="9">
    <location>
        <begin position="282"/>
        <end position="304"/>
    </location>
</feature>
<keyword evidence="5 8" id="KW-0560">Oxidoreductase</keyword>
<dbReference type="InterPro" id="IPR036291">
    <property type="entry name" value="NAD(P)-bd_dom_sf"/>
</dbReference>
<dbReference type="RefSeq" id="WP_211855853.1">
    <property type="nucleotide sequence ID" value="NZ_JAAGBB010000047.1"/>
</dbReference>
<keyword evidence="4 8" id="KW-0521">NADP</keyword>
<evidence type="ECO:0000256" key="8">
    <source>
        <dbReference type="HAMAP-Rule" id="MF_00222"/>
    </source>
</evidence>
<feature type="domain" description="SDH C-terminal" evidence="12">
    <location>
        <begin position="242"/>
        <end position="266"/>
    </location>
</feature>
<dbReference type="EMBL" id="JAAGBB010000047">
    <property type="protein sequence ID" value="MBR0668075.1"/>
    <property type="molecule type" value="Genomic_DNA"/>
</dbReference>
<feature type="binding site" evidence="8">
    <location>
        <position position="108"/>
    </location>
    <ligand>
        <name>shikimate</name>
        <dbReference type="ChEBI" id="CHEBI:36208"/>
    </ligand>
</feature>
<sequence length="304" mass="31031">MTTLSGSARLAGVLGFPVAHSRSPRLHGFWLRRHGIDGAYLPLPVAPDRFAAGVRALADLGFRGANVTIPHKLAGFEVCDVVDASARRAGAVNTLVFRDGAIHGANTDGFGFLESIREQAPGWRPEAGPAVLMGAGGAARAIAAVLLDAGCPRVTLVNRTPAHAEALARTLGGAVDVAAAPPLEGAALLVNTTSLGMAGHAALAIDLAPLPAAAVVADIVYVPLETPLLAAARARGLRAVDGLGMLLHQARPGFEAWFGVAPQVDAELRAFVAHDIPRGLGPNGSVRPVQTSGPTGATAIDRTT</sequence>
<feature type="domain" description="Quinate/shikimate 5-dehydrogenase/glutamyl-tRNA reductase" evidence="10">
    <location>
        <begin position="130"/>
        <end position="174"/>
    </location>
</feature>
<dbReference type="NCBIfam" id="NF001312">
    <property type="entry name" value="PRK00258.1-4"/>
    <property type="match status" value="1"/>
</dbReference>
<evidence type="ECO:0000256" key="3">
    <source>
        <dbReference type="ARBA" id="ARBA00022605"/>
    </source>
</evidence>
<comment type="similarity">
    <text evidence="8">Belongs to the shikimate dehydrogenase family.</text>
</comment>
<comment type="caution">
    <text evidence="13">The sequence shown here is derived from an EMBL/GenBank/DDBJ whole genome shotgun (WGS) entry which is preliminary data.</text>
</comment>
<dbReference type="EC" id="1.1.1.25" evidence="2 8"/>
<dbReference type="InterPro" id="IPR046346">
    <property type="entry name" value="Aminoacid_DH-like_N_sf"/>
</dbReference>
<dbReference type="SUPFAM" id="SSF51735">
    <property type="entry name" value="NAD(P)-binding Rossmann-fold domains"/>
    <property type="match status" value="1"/>
</dbReference>
<dbReference type="SUPFAM" id="SSF53223">
    <property type="entry name" value="Aminoacid dehydrogenase-like, N-terminal domain"/>
    <property type="match status" value="1"/>
</dbReference>
<evidence type="ECO:0000256" key="1">
    <source>
        <dbReference type="ARBA" id="ARBA00004871"/>
    </source>
</evidence>
<dbReference type="Pfam" id="PF01488">
    <property type="entry name" value="Shikimate_DH"/>
    <property type="match status" value="1"/>
</dbReference>
<evidence type="ECO:0000256" key="4">
    <source>
        <dbReference type="ARBA" id="ARBA00022857"/>
    </source>
</evidence>
<dbReference type="InterPro" id="IPR006151">
    <property type="entry name" value="Shikm_DH/Glu-tRNA_Rdtase"/>
</dbReference>
<feature type="binding site" evidence="8">
    <location>
        <position position="68"/>
    </location>
    <ligand>
        <name>shikimate</name>
        <dbReference type="ChEBI" id="CHEBI:36208"/>
    </ligand>
</feature>
<feature type="binding site" evidence="8">
    <location>
        <begin position="21"/>
        <end position="23"/>
    </location>
    <ligand>
        <name>shikimate</name>
        <dbReference type="ChEBI" id="CHEBI:36208"/>
    </ligand>
</feature>
<feature type="binding site" evidence="8">
    <location>
        <position position="93"/>
    </location>
    <ligand>
        <name>shikimate</name>
        <dbReference type="ChEBI" id="CHEBI:36208"/>
    </ligand>
</feature>
<dbReference type="PANTHER" id="PTHR21089">
    <property type="entry name" value="SHIKIMATE DEHYDROGENASE"/>
    <property type="match status" value="1"/>
</dbReference>
<feature type="binding site" evidence="8">
    <location>
        <position position="242"/>
    </location>
    <ligand>
        <name>NADP(+)</name>
        <dbReference type="ChEBI" id="CHEBI:58349"/>
    </ligand>
</feature>
<feature type="active site" description="Proton acceptor" evidence="8">
    <location>
        <position position="72"/>
    </location>
</feature>
<comment type="subunit">
    <text evidence="8">Homodimer.</text>
</comment>
<dbReference type="Pfam" id="PF18317">
    <property type="entry name" value="SDH_C"/>
    <property type="match status" value="1"/>
</dbReference>
<feature type="compositionally biased region" description="Polar residues" evidence="9">
    <location>
        <begin position="288"/>
        <end position="304"/>
    </location>
</feature>
<feature type="binding site" evidence="8">
    <location>
        <position position="221"/>
    </location>
    <ligand>
        <name>shikimate</name>
        <dbReference type="ChEBI" id="CHEBI:36208"/>
    </ligand>
</feature>
<evidence type="ECO:0000256" key="5">
    <source>
        <dbReference type="ARBA" id="ARBA00023002"/>
    </source>
</evidence>
<dbReference type="InterPro" id="IPR041121">
    <property type="entry name" value="SDH_C"/>
</dbReference>
<feature type="domain" description="Shikimate dehydrogenase substrate binding N-terminal" evidence="11">
    <location>
        <begin position="13"/>
        <end position="95"/>
    </location>
</feature>
<accession>A0ABS5F678</accession>
<proteinExistence type="inferred from homology"/>
<evidence type="ECO:0000313" key="14">
    <source>
        <dbReference type="Proteomes" id="UP001196870"/>
    </source>
</evidence>
<comment type="catalytic activity">
    <reaction evidence="7 8">
        <text>shikimate + NADP(+) = 3-dehydroshikimate + NADPH + H(+)</text>
        <dbReference type="Rhea" id="RHEA:17737"/>
        <dbReference type="ChEBI" id="CHEBI:15378"/>
        <dbReference type="ChEBI" id="CHEBI:16630"/>
        <dbReference type="ChEBI" id="CHEBI:36208"/>
        <dbReference type="ChEBI" id="CHEBI:57783"/>
        <dbReference type="ChEBI" id="CHEBI:58349"/>
        <dbReference type="EC" id="1.1.1.25"/>
    </reaction>
</comment>
<evidence type="ECO:0000256" key="9">
    <source>
        <dbReference type="SAM" id="MobiDB-lite"/>
    </source>
</evidence>
<protein>
    <recommendedName>
        <fullName evidence="2 8">Shikimate dehydrogenase (NADP(+))</fullName>
        <shortName evidence="8">SDH</shortName>
        <ecNumber evidence="2 8">1.1.1.25</ecNumber>
    </recommendedName>
</protein>
<dbReference type="HAMAP" id="MF_00222">
    <property type="entry name" value="Shikimate_DH_AroE"/>
    <property type="match status" value="1"/>
</dbReference>
<reference evidence="14" key="1">
    <citation type="journal article" date="2021" name="Syst. Appl. Microbiol.">
        <title>Roseomonas hellenica sp. nov., isolated from roots of wild-growing Alkanna tinctoria.</title>
        <authorList>
            <person name="Rat A."/>
            <person name="Naranjo H.D."/>
            <person name="Lebbe L."/>
            <person name="Cnockaert M."/>
            <person name="Krigas N."/>
            <person name="Grigoriadou K."/>
            <person name="Maloupa E."/>
            <person name="Willems A."/>
        </authorList>
    </citation>
    <scope>NUCLEOTIDE SEQUENCE [LARGE SCALE GENOMIC DNA]</scope>
    <source>
        <strain evidence="14">LMG 31523</strain>
    </source>
</reference>
<evidence type="ECO:0000259" key="10">
    <source>
        <dbReference type="Pfam" id="PF01488"/>
    </source>
</evidence>
<dbReference type="GO" id="GO:0004764">
    <property type="term" value="F:shikimate 3-dehydrogenase (NADP+) activity"/>
    <property type="evidence" value="ECO:0007669"/>
    <property type="project" value="UniProtKB-EC"/>
</dbReference>
<evidence type="ECO:0000259" key="12">
    <source>
        <dbReference type="Pfam" id="PF18317"/>
    </source>
</evidence>
<feature type="binding site" evidence="8">
    <location>
        <position position="219"/>
    </location>
    <ligand>
        <name>NADP(+)</name>
        <dbReference type="ChEBI" id="CHEBI:58349"/>
    </ligand>
</feature>
<gene>
    <name evidence="8" type="primary">aroE</name>
    <name evidence="13" type="ORF">GXW71_27220</name>
</gene>
<evidence type="ECO:0000313" key="13">
    <source>
        <dbReference type="EMBL" id="MBR0668075.1"/>
    </source>
</evidence>
<dbReference type="InterPro" id="IPR013708">
    <property type="entry name" value="Shikimate_DH-bd_N"/>
</dbReference>
<dbReference type="InterPro" id="IPR011342">
    <property type="entry name" value="Shikimate_DH"/>
</dbReference>
<organism evidence="13 14">
    <name type="scientific">Plastoroseomonas hellenica</name>
    <dbReference type="NCBI Taxonomy" id="2687306"/>
    <lineage>
        <taxon>Bacteria</taxon>
        <taxon>Pseudomonadati</taxon>
        <taxon>Pseudomonadota</taxon>
        <taxon>Alphaproteobacteria</taxon>
        <taxon>Acetobacterales</taxon>
        <taxon>Acetobacteraceae</taxon>
        <taxon>Plastoroseomonas</taxon>
    </lineage>
</organism>
<keyword evidence="14" id="KW-1185">Reference proteome</keyword>
<evidence type="ECO:0000256" key="7">
    <source>
        <dbReference type="ARBA" id="ARBA00049442"/>
    </source>
</evidence>
<dbReference type="Pfam" id="PF08501">
    <property type="entry name" value="Shikimate_dh_N"/>
    <property type="match status" value="1"/>
</dbReference>
<dbReference type="Proteomes" id="UP001196870">
    <property type="component" value="Unassembled WGS sequence"/>
</dbReference>